<feature type="compositionally biased region" description="Acidic residues" evidence="1">
    <location>
        <begin position="276"/>
        <end position="296"/>
    </location>
</feature>
<sequence>MADTWDDNTDMDMYYSDEEEDEVLEFLSLPKLEGIETFAAWDSALRNYMRKGGLLKHIDGSAAEPKAGLWQPIGRTPTDDEAEGIISLIIDTISPKFNYLLRPRWLPWNVTQPRDFYLFVRRLTWSGFLPFLPEYAALQRGDFTSLGAFLDRLLQLRRLLVKNGLSADDMLHVSVALDALKQSYPTECEFWKRSANRQALSWNGLVDQMARMATEEDETEAGLVAQMTNMDLSGAGAGDDSSATQTNRDETEEAGNDNAEDMEADLVDKVARLELDAGDDSDPGPDMDMDMDIDDY</sequence>
<keyword evidence="3" id="KW-1185">Reference proteome</keyword>
<feature type="compositionally biased region" description="Basic and acidic residues" evidence="1">
    <location>
        <begin position="266"/>
        <end position="275"/>
    </location>
</feature>
<accession>A0AAE0KCE8</accession>
<protein>
    <submittedName>
        <fullName evidence="2">Uncharacterized protein</fullName>
    </submittedName>
</protein>
<reference evidence="2" key="1">
    <citation type="journal article" date="2023" name="Mol. Phylogenet. Evol.">
        <title>Genome-scale phylogeny and comparative genomics of the fungal order Sordariales.</title>
        <authorList>
            <person name="Hensen N."/>
            <person name="Bonometti L."/>
            <person name="Westerberg I."/>
            <person name="Brannstrom I.O."/>
            <person name="Guillou S."/>
            <person name="Cros-Aarteil S."/>
            <person name="Calhoun S."/>
            <person name="Haridas S."/>
            <person name="Kuo A."/>
            <person name="Mondo S."/>
            <person name="Pangilinan J."/>
            <person name="Riley R."/>
            <person name="LaButti K."/>
            <person name="Andreopoulos B."/>
            <person name="Lipzen A."/>
            <person name="Chen C."/>
            <person name="Yan M."/>
            <person name="Daum C."/>
            <person name="Ng V."/>
            <person name="Clum A."/>
            <person name="Steindorff A."/>
            <person name="Ohm R.A."/>
            <person name="Martin F."/>
            <person name="Silar P."/>
            <person name="Natvig D.O."/>
            <person name="Lalanne C."/>
            <person name="Gautier V."/>
            <person name="Ament-Velasquez S.L."/>
            <person name="Kruys A."/>
            <person name="Hutchinson M.I."/>
            <person name="Powell A.J."/>
            <person name="Barry K."/>
            <person name="Miller A.N."/>
            <person name="Grigoriev I.V."/>
            <person name="Debuchy R."/>
            <person name="Gladieux P."/>
            <person name="Hiltunen Thoren M."/>
            <person name="Johannesson H."/>
        </authorList>
    </citation>
    <scope>NUCLEOTIDE SEQUENCE</scope>
    <source>
        <strain evidence="2">CBS 958.72</strain>
    </source>
</reference>
<reference evidence="2" key="2">
    <citation type="submission" date="2023-06" db="EMBL/GenBank/DDBJ databases">
        <authorList>
            <consortium name="Lawrence Berkeley National Laboratory"/>
            <person name="Haridas S."/>
            <person name="Hensen N."/>
            <person name="Bonometti L."/>
            <person name="Westerberg I."/>
            <person name="Brannstrom I.O."/>
            <person name="Guillou S."/>
            <person name="Cros-Aarteil S."/>
            <person name="Calhoun S."/>
            <person name="Kuo A."/>
            <person name="Mondo S."/>
            <person name="Pangilinan J."/>
            <person name="Riley R."/>
            <person name="Labutti K."/>
            <person name="Andreopoulos B."/>
            <person name="Lipzen A."/>
            <person name="Chen C."/>
            <person name="Yanf M."/>
            <person name="Daum C."/>
            <person name="Ng V."/>
            <person name="Clum A."/>
            <person name="Steindorff A."/>
            <person name="Ohm R."/>
            <person name="Martin F."/>
            <person name="Silar P."/>
            <person name="Natvig D."/>
            <person name="Lalanne C."/>
            <person name="Gautier V."/>
            <person name="Ament-Velasquez S.L."/>
            <person name="Kruys A."/>
            <person name="Hutchinson M.I."/>
            <person name="Powell A.J."/>
            <person name="Barry K."/>
            <person name="Miller A.N."/>
            <person name="Grigoriev I.V."/>
            <person name="Debuchy R."/>
            <person name="Gladieux P."/>
            <person name="Thoren M.H."/>
            <person name="Johannesson H."/>
        </authorList>
    </citation>
    <scope>NUCLEOTIDE SEQUENCE</scope>
    <source>
        <strain evidence="2">CBS 958.72</strain>
    </source>
</reference>
<dbReference type="Proteomes" id="UP001287356">
    <property type="component" value="Unassembled WGS sequence"/>
</dbReference>
<dbReference type="EMBL" id="JAULSN010000004">
    <property type="protein sequence ID" value="KAK3374094.1"/>
    <property type="molecule type" value="Genomic_DNA"/>
</dbReference>
<feature type="compositionally biased region" description="Acidic residues" evidence="1">
    <location>
        <begin position="250"/>
        <end position="265"/>
    </location>
</feature>
<proteinExistence type="predicted"/>
<dbReference type="AlphaFoldDB" id="A0AAE0KCE8"/>
<evidence type="ECO:0000313" key="2">
    <source>
        <dbReference type="EMBL" id="KAK3374094.1"/>
    </source>
</evidence>
<organism evidence="2 3">
    <name type="scientific">Lasiosphaeria ovina</name>
    <dbReference type="NCBI Taxonomy" id="92902"/>
    <lineage>
        <taxon>Eukaryota</taxon>
        <taxon>Fungi</taxon>
        <taxon>Dikarya</taxon>
        <taxon>Ascomycota</taxon>
        <taxon>Pezizomycotina</taxon>
        <taxon>Sordariomycetes</taxon>
        <taxon>Sordariomycetidae</taxon>
        <taxon>Sordariales</taxon>
        <taxon>Lasiosphaeriaceae</taxon>
        <taxon>Lasiosphaeria</taxon>
    </lineage>
</organism>
<evidence type="ECO:0000256" key="1">
    <source>
        <dbReference type="SAM" id="MobiDB-lite"/>
    </source>
</evidence>
<gene>
    <name evidence="2" type="ORF">B0T24DRAFT_720663</name>
</gene>
<comment type="caution">
    <text evidence="2">The sequence shown here is derived from an EMBL/GenBank/DDBJ whole genome shotgun (WGS) entry which is preliminary data.</text>
</comment>
<feature type="region of interest" description="Disordered" evidence="1">
    <location>
        <begin position="231"/>
        <end position="296"/>
    </location>
</feature>
<name>A0AAE0KCE8_9PEZI</name>
<evidence type="ECO:0000313" key="3">
    <source>
        <dbReference type="Proteomes" id="UP001287356"/>
    </source>
</evidence>